<evidence type="ECO:0000313" key="10">
    <source>
        <dbReference type="Proteomes" id="UP000185657"/>
    </source>
</evidence>
<dbReference type="PANTHER" id="PTHR42920:SF11">
    <property type="entry name" value="INNER MEMBRANE PROTEIN YTFF"/>
    <property type="match status" value="1"/>
</dbReference>
<dbReference type="SUPFAM" id="SSF103481">
    <property type="entry name" value="Multidrug resistance efflux transporter EmrE"/>
    <property type="match status" value="2"/>
</dbReference>
<feature type="transmembrane region" description="Helical" evidence="6">
    <location>
        <begin position="101"/>
        <end position="118"/>
    </location>
</feature>
<feature type="transmembrane region" description="Helical" evidence="6">
    <location>
        <begin position="265"/>
        <end position="287"/>
    </location>
</feature>
<dbReference type="EMBL" id="CP017476">
    <property type="protein sequence ID" value="AOW12401.1"/>
    <property type="molecule type" value="Genomic_DNA"/>
</dbReference>
<keyword evidence="3 6" id="KW-0812">Transmembrane</keyword>
<evidence type="ECO:0000256" key="1">
    <source>
        <dbReference type="ARBA" id="ARBA00004651"/>
    </source>
</evidence>
<name>A0A167IB51_9BURK</name>
<feature type="transmembrane region" description="Helical" evidence="6">
    <location>
        <begin position="192"/>
        <end position="213"/>
    </location>
</feature>
<dbReference type="InterPro" id="IPR037185">
    <property type="entry name" value="EmrE-like"/>
</dbReference>
<dbReference type="InterPro" id="IPR051258">
    <property type="entry name" value="Diverse_Substrate_Transporter"/>
</dbReference>
<feature type="transmembrane region" description="Helical" evidence="6">
    <location>
        <begin position="12"/>
        <end position="33"/>
    </location>
</feature>
<evidence type="ECO:0000256" key="3">
    <source>
        <dbReference type="ARBA" id="ARBA00022692"/>
    </source>
</evidence>
<evidence type="ECO:0000256" key="6">
    <source>
        <dbReference type="SAM" id="Phobius"/>
    </source>
</evidence>
<feature type="transmembrane region" description="Helical" evidence="6">
    <location>
        <begin position="293"/>
        <end position="310"/>
    </location>
</feature>
<proteinExistence type="predicted"/>
<evidence type="ECO:0000313" key="9">
    <source>
        <dbReference type="EMBL" id="OAD42452.1"/>
    </source>
</evidence>
<sequence length="312" mass="33324">MSADLQHRLTPGTIALLIIPPLMWAGNAVVGRLMQGVVPPITLNFLRWLLAFAILLPTAGWVLRPGSGLWSHWRRFAVLGLLGVGLYNALQYMALKTSTPINVTLVAAATPIWMLLLGRLFFGVSISRRAAMGAAFSLAGVATVLSRGSVEQLLQVQLVPGDAWMLAATLVWATYSWLLARPKPGAEPAAIKADWAAFLVAQMAMGLMWSGSMTAGEWLWLTSEGQAANQITWGWPLAAALVYVAVGPSLLAYRCWGAGVGRVGPTIAGFFSNLTPLFAAVMSATLLGEMPKAYHALGFLLIVSGIVVSSRR</sequence>
<protein>
    <recommendedName>
        <fullName evidence="7">EamA domain-containing protein</fullName>
    </recommendedName>
</protein>
<evidence type="ECO:0000313" key="8">
    <source>
        <dbReference type="EMBL" id="AOW12401.1"/>
    </source>
</evidence>
<evidence type="ECO:0000256" key="4">
    <source>
        <dbReference type="ARBA" id="ARBA00022989"/>
    </source>
</evidence>
<feature type="domain" description="EamA" evidence="7">
    <location>
        <begin position="160"/>
        <end position="310"/>
    </location>
</feature>
<dbReference type="RefSeq" id="WP_066088587.1">
    <property type="nucleotide sequence ID" value="NZ_CP017476.1"/>
</dbReference>
<feature type="transmembrane region" description="Helical" evidence="6">
    <location>
        <begin position="233"/>
        <end position="253"/>
    </location>
</feature>
<keyword evidence="4 6" id="KW-1133">Transmembrane helix</keyword>
<dbReference type="Proteomes" id="UP000185680">
    <property type="component" value="Chromosome"/>
</dbReference>
<dbReference type="EMBL" id="LVWD01000008">
    <property type="protein sequence ID" value="OAD42452.1"/>
    <property type="molecule type" value="Genomic_DNA"/>
</dbReference>
<dbReference type="InterPro" id="IPR000620">
    <property type="entry name" value="EamA_dom"/>
</dbReference>
<dbReference type="GO" id="GO:0005886">
    <property type="term" value="C:plasma membrane"/>
    <property type="evidence" value="ECO:0007669"/>
    <property type="project" value="UniProtKB-SubCell"/>
</dbReference>
<feature type="transmembrane region" description="Helical" evidence="6">
    <location>
        <begin position="45"/>
        <end position="64"/>
    </location>
</feature>
<dbReference type="AlphaFoldDB" id="A0A167IB51"/>
<dbReference type="OrthoDB" id="4167046at2"/>
<evidence type="ECO:0000259" key="7">
    <source>
        <dbReference type="Pfam" id="PF00892"/>
    </source>
</evidence>
<evidence type="ECO:0000256" key="5">
    <source>
        <dbReference type="ARBA" id="ARBA00023136"/>
    </source>
</evidence>
<accession>A0A167IB51</accession>
<dbReference type="PANTHER" id="PTHR42920">
    <property type="entry name" value="OS03G0707200 PROTEIN-RELATED"/>
    <property type="match status" value="1"/>
</dbReference>
<feature type="transmembrane region" description="Helical" evidence="6">
    <location>
        <begin position="76"/>
        <end position="95"/>
    </location>
</feature>
<keyword evidence="10" id="KW-1185">Reference proteome</keyword>
<dbReference type="Pfam" id="PF00892">
    <property type="entry name" value="EamA"/>
    <property type="match status" value="2"/>
</dbReference>
<gene>
    <name evidence="8" type="ORF">LPB072_05570</name>
    <name evidence="9" type="ORF">LPB72_08150</name>
</gene>
<dbReference type="KEGG" id="hyl:LPB072_05570"/>
<dbReference type="STRING" id="1763535.LPB072_05570"/>
<organism evidence="8 11">
    <name type="scientific">Hydrogenophaga crassostreae</name>
    <dbReference type="NCBI Taxonomy" id="1763535"/>
    <lineage>
        <taxon>Bacteria</taxon>
        <taxon>Pseudomonadati</taxon>
        <taxon>Pseudomonadota</taxon>
        <taxon>Betaproteobacteria</taxon>
        <taxon>Burkholderiales</taxon>
        <taxon>Comamonadaceae</taxon>
        <taxon>Hydrogenophaga</taxon>
    </lineage>
</organism>
<dbReference type="Proteomes" id="UP000185657">
    <property type="component" value="Unassembled WGS sequence"/>
</dbReference>
<keyword evidence="5 6" id="KW-0472">Membrane</keyword>
<reference evidence="9 10" key="1">
    <citation type="submission" date="2016-02" db="EMBL/GenBank/DDBJ databases">
        <title>Draft genome sequence of Hydrogenophaga sp. LPB0072.</title>
        <authorList>
            <person name="Shin S.-K."/>
            <person name="Yi H."/>
        </authorList>
    </citation>
    <scope>NUCLEOTIDE SEQUENCE [LARGE SCALE GENOMIC DNA]</scope>
    <source>
        <strain evidence="9 10">LPB0072</strain>
    </source>
</reference>
<reference evidence="8" key="2">
    <citation type="submission" date="2016-10" db="EMBL/GenBank/DDBJ databases">
        <title>Hydorgenophaga sp. LPB0072 isolated from gastropod.</title>
        <authorList>
            <person name="Kim E."/>
            <person name="Yi H."/>
        </authorList>
    </citation>
    <scope>NUCLEOTIDE SEQUENCE [LARGE SCALE GENOMIC DNA]</scope>
    <source>
        <strain evidence="8">LPB0072</strain>
    </source>
</reference>
<evidence type="ECO:0000313" key="11">
    <source>
        <dbReference type="Proteomes" id="UP000185680"/>
    </source>
</evidence>
<comment type="subcellular location">
    <subcellularLocation>
        <location evidence="1">Cell membrane</location>
        <topology evidence="1">Multi-pass membrane protein</topology>
    </subcellularLocation>
</comment>
<feature type="domain" description="EamA" evidence="7">
    <location>
        <begin position="14"/>
        <end position="145"/>
    </location>
</feature>
<keyword evidence="2" id="KW-1003">Cell membrane</keyword>
<evidence type="ECO:0000256" key="2">
    <source>
        <dbReference type="ARBA" id="ARBA00022475"/>
    </source>
</evidence>